<evidence type="ECO:0000313" key="4">
    <source>
        <dbReference type="Proteomes" id="UP001596496"/>
    </source>
</evidence>
<keyword evidence="2" id="KW-0812">Transmembrane</keyword>
<feature type="non-terminal residue" evidence="3">
    <location>
        <position position="1"/>
    </location>
</feature>
<feature type="compositionally biased region" description="Polar residues" evidence="1">
    <location>
        <begin position="127"/>
        <end position="144"/>
    </location>
</feature>
<keyword evidence="2" id="KW-1133">Transmembrane helix</keyword>
<feature type="compositionally biased region" description="Pro residues" evidence="1">
    <location>
        <begin position="1"/>
        <end position="10"/>
    </location>
</feature>
<keyword evidence="4" id="KW-1185">Reference proteome</keyword>
<feature type="region of interest" description="Disordered" evidence="1">
    <location>
        <begin position="91"/>
        <end position="159"/>
    </location>
</feature>
<feature type="transmembrane region" description="Helical" evidence="2">
    <location>
        <begin position="51"/>
        <end position="71"/>
    </location>
</feature>
<reference evidence="4" key="1">
    <citation type="journal article" date="2019" name="Int. J. Syst. Evol. Microbiol.">
        <title>The Global Catalogue of Microorganisms (GCM) 10K type strain sequencing project: providing services to taxonomists for standard genome sequencing and annotation.</title>
        <authorList>
            <consortium name="The Broad Institute Genomics Platform"/>
            <consortium name="The Broad Institute Genome Sequencing Center for Infectious Disease"/>
            <person name="Wu L."/>
            <person name="Ma J."/>
        </authorList>
    </citation>
    <scope>NUCLEOTIDE SEQUENCE [LARGE SCALE GENOMIC DNA]</scope>
    <source>
        <strain evidence="4">CECT 7649</strain>
    </source>
</reference>
<feature type="region of interest" description="Disordered" evidence="1">
    <location>
        <begin position="1"/>
        <end position="45"/>
    </location>
</feature>
<dbReference type="EMBL" id="JBHTCG010000012">
    <property type="protein sequence ID" value="MFC7384559.1"/>
    <property type="molecule type" value="Genomic_DNA"/>
</dbReference>
<accession>A0ABW2P5N0</accession>
<keyword evidence="2" id="KW-0472">Membrane</keyword>
<name>A0ABW2P5N0_9ACTN</name>
<sequence>ALEDPPPPEAPLSVEEGFTPERGDGAKPPTEFWEPDPEADDPESRIRWGRVALVTVVSVASAGVVWSLIFAPAARTGRPVDVEAAGGTVVITPGESLPPLLDSPPPPPSSPKTTTAPTPAHKATSARKSTPGQRPTPGQASTPGQSPPPRAASASPAPPFVSVAGTVDVGYARHGTASITSTSGTVRWSAAGSAYVTASPSGGTLRDGERGRFRLTLGGLTPGTRSDCDRPLSTYLTITWWGRNKGAEGSGSATVTIAYKKPCPKGS</sequence>
<dbReference type="Proteomes" id="UP001596496">
    <property type="component" value="Unassembled WGS sequence"/>
</dbReference>
<organism evidence="3 4">
    <name type="scientific">Sphaerisporangium rhizosphaerae</name>
    <dbReference type="NCBI Taxonomy" id="2269375"/>
    <lineage>
        <taxon>Bacteria</taxon>
        <taxon>Bacillati</taxon>
        <taxon>Actinomycetota</taxon>
        <taxon>Actinomycetes</taxon>
        <taxon>Streptosporangiales</taxon>
        <taxon>Streptosporangiaceae</taxon>
        <taxon>Sphaerisporangium</taxon>
    </lineage>
</organism>
<evidence type="ECO:0000256" key="2">
    <source>
        <dbReference type="SAM" id="Phobius"/>
    </source>
</evidence>
<comment type="caution">
    <text evidence="3">The sequence shown here is derived from an EMBL/GenBank/DDBJ whole genome shotgun (WGS) entry which is preliminary data.</text>
</comment>
<feature type="compositionally biased region" description="Low complexity" evidence="1">
    <location>
        <begin position="111"/>
        <end position="123"/>
    </location>
</feature>
<gene>
    <name evidence="3" type="ORF">ACFQSB_20270</name>
</gene>
<evidence type="ECO:0008006" key="5">
    <source>
        <dbReference type="Google" id="ProtNLM"/>
    </source>
</evidence>
<evidence type="ECO:0000256" key="1">
    <source>
        <dbReference type="SAM" id="MobiDB-lite"/>
    </source>
</evidence>
<feature type="compositionally biased region" description="Pro residues" evidence="1">
    <location>
        <begin position="101"/>
        <end position="110"/>
    </location>
</feature>
<evidence type="ECO:0000313" key="3">
    <source>
        <dbReference type="EMBL" id="MFC7384559.1"/>
    </source>
</evidence>
<protein>
    <recommendedName>
        <fullName evidence="5">Serine/threonine protein kinase</fullName>
    </recommendedName>
</protein>
<proteinExistence type="predicted"/>